<sequence length="51" mass="5734">MSPQALLIVNWYQDAIADSDISLTWRQAISDRLNRANHLLAMLTVGGEDSY</sequence>
<dbReference type="Proteomes" id="UP000095472">
    <property type="component" value="Chromosome"/>
</dbReference>
<reference evidence="1 2" key="1">
    <citation type="journal article" date="2016" name="Genome Announc.">
        <title>Draft Genome Sequence of the Thermotolerant Cyanobacterium Desertifilum sp. IPPAS B-1220.</title>
        <authorList>
            <person name="Mironov K.S."/>
            <person name="Sinetova M.A."/>
            <person name="Bolatkhan K."/>
            <person name="Zayadan B.K."/>
            <person name="Ustinova V.V."/>
            <person name="Kupriyanova E.V."/>
            <person name="Skrypnik A.N."/>
            <person name="Gogoleva N.E."/>
            <person name="Gogolev Y.V."/>
            <person name="Los D.A."/>
        </authorList>
    </citation>
    <scope>NUCLEOTIDE SEQUENCE [LARGE SCALE GENOMIC DNA]</scope>
    <source>
        <strain evidence="1 2">IPPAS B-1220</strain>
    </source>
</reference>
<evidence type="ECO:0000313" key="2">
    <source>
        <dbReference type="Proteomes" id="UP000095472"/>
    </source>
</evidence>
<accession>A0ACD5GS99</accession>
<organism evidence="1 2">
    <name type="scientific">Desertifilum tharense IPPAS B-1220</name>
    <dbReference type="NCBI Taxonomy" id="1781255"/>
    <lineage>
        <taxon>Bacteria</taxon>
        <taxon>Bacillati</taxon>
        <taxon>Cyanobacteriota</taxon>
        <taxon>Cyanophyceae</taxon>
        <taxon>Desertifilales</taxon>
        <taxon>Desertifilaceae</taxon>
        <taxon>Desertifilum</taxon>
    </lineage>
</organism>
<gene>
    <name evidence="1" type="ORF">BH720_031825</name>
</gene>
<evidence type="ECO:0000313" key="1">
    <source>
        <dbReference type="EMBL" id="XPM63747.1"/>
    </source>
</evidence>
<proteinExistence type="predicted"/>
<keyword evidence="2" id="KW-1185">Reference proteome</keyword>
<name>A0ACD5GS99_9CYAN</name>
<protein>
    <submittedName>
        <fullName evidence="1">Uncharacterized protein</fullName>
    </submittedName>
</protein>
<dbReference type="EMBL" id="CP182909">
    <property type="protein sequence ID" value="XPM63747.1"/>
    <property type="molecule type" value="Genomic_DNA"/>
</dbReference>